<evidence type="ECO:0000313" key="1">
    <source>
        <dbReference type="EMBL" id="CAF1540579.1"/>
    </source>
</evidence>
<evidence type="ECO:0000313" key="2">
    <source>
        <dbReference type="Proteomes" id="UP000663834"/>
    </source>
</evidence>
<accession>A0A815W9C0</accession>
<proteinExistence type="predicted"/>
<dbReference type="AlphaFoldDB" id="A0A815W9C0"/>
<dbReference type="Proteomes" id="UP000663834">
    <property type="component" value="Unassembled WGS sequence"/>
</dbReference>
<comment type="caution">
    <text evidence="1">The sequence shown here is derived from an EMBL/GenBank/DDBJ whole genome shotgun (WGS) entry which is preliminary data.</text>
</comment>
<protein>
    <submittedName>
        <fullName evidence="1">Uncharacterized protein</fullName>
    </submittedName>
</protein>
<dbReference type="OrthoDB" id="2104158at2759"/>
<dbReference type="GO" id="GO:0060271">
    <property type="term" value="P:cilium assembly"/>
    <property type="evidence" value="ECO:0007669"/>
    <property type="project" value="TreeGrafter"/>
</dbReference>
<dbReference type="EMBL" id="CAJNOW010008590">
    <property type="protein sequence ID" value="CAF1540579.1"/>
    <property type="molecule type" value="Genomic_DNA"/>
</dbReference>
<feature type="non-terminal residue" evidence="1">
    <location>
        <position position="1"/>
    </location>
</feature>
<sequence length="564" mass="65521">MSARKKFRRFITDEFVWRSQYELLNGVYCLDHLPSVVKESNDKIQALLDDGCYRFDRINPNLLTYDQTNLIIRNVTDDEILDDRTLEQKFDFNFTQSDVKDRIEIINELLIGQISDPSIYLSQKGEEKLSVRDRKQISPARPSQAKKLPISLSPRRELSDLNRPGTDPTFSDPYGFKRIRAYIDRFYAHYRRSIVFAYRSNNWTLLQNASKSFYDSLEKLTQYLSTTTLNKIFSLNALLSHGYQTMFIASELLLDMLYRTKPFYDNNNDKIINSNTNKLNQWFTNIECSWTGTTFNFEQPQDRNIFIDLRFIRKFILHALHALYVAAKWEKLGTIAIKFNALSDHVFADLTSPLLIAAQTALIQQVRDRQNSIDQPHFDAAVTALGRPIHPEDFYTLRPEKLFKIANRKDENRGRIHSASTLSLGARLDPKGTDYYAQANRALELISIPLDVEFTRKLLRQALDKTYYSSRSISECRKMLAFYIYKQEQQLAKDFLTFIPLITNIQEHDEELPAKKEPTSTLHYRPLTAGEPMDFSPLVNNKIDTSPSAQIKNEAVIEAYETIS</sequence>
<gene>
    <name evidence="1" type="ORF">KQP761_LOCUS16935</name>
</gene>
<reference evidence="1" key="1">
    <citation type="submission" date="2021-02" db="EMBL/GenBank/DDBJ databases">
        <authorList>
            <person name="Nowell W R."/>
        </authorList>
    </citation>
    <scope>NUCLEOTIDE SEQUENCE</scope>
</reference>
<organism evidence="1 2">
    <name type="scientific">Rotaria magnacalcarata</name>
    <dbReference type="NCBI Taxonomy" id="392030"/>
    <lineage>
        <taxon>Eukaryota</taxon>
        <taxon>Metazoa</taxon>
        <taxon>Spiralia</taxon>
        <taxon>Gnathifera</taxon>
        <taxon>Rotifera</taxon>
        <taxon>Eurotatoria</taxon>
        <taxon>Bdelloidea</taxon>
        <taxon>Philodinida</taxon>
        <taxon>Philodinidae</taxon>
        <taxon>Rotaria</taxon>
    </lineage>
</organism>
<dbReference type="PANTHER" id="PTHR33487:SF1">
    <property type="entry name" value="CILIA- AND FLAGELLA-ASSOCIATED PROTEIN 54"/>
    <property type="match status" value="1"/>
</dbReference>
<name>A0A815W9C0_9BILA</name>
<dbReference type="PANTHER" id="PTHR33487">
    <property type="entry name" value="CILIA- AND FLAGELLA-ASSOCIATED PROTEIN 54"/>
    <property type="match status" value="1"/>
</dbReference>